<reference evidence="4" key="2">
    <citation type="submission" date="2018-05" db="EMBL/GenBank/DDBJ databases">
        <title>Genome Sequencing of selected type strains of the family Eggerthellaceae.</title>
        <authorList>
            <person name="Danylec N."/>
            <person name="Stoll D.A."/>
            <person name="Doetsch A."/>
            <person name="Huch M."/>
        </authorList>
    </citation>
    <scope>NUCLEOTIDE SEQUENCE [LARGE SCALE GENOMIC DNA]</scope>
    <source>
        <strain evidence="4">DSM 16107</strain>
    </source>
</reference>
<evidence type="ECO:0000313" key="2">
    <source>
        <dbReference type="EMBL" id="RNM40280.1"/>
    </source>
</evidence>
<dbReference type="EMBL" id="PPTT01000048">
    <property type="protein sequence ID" value="RDB63651.1"/>
    <property type="molecule type" value="Genomic_DNA"/>
</dbReference>
<dbReference type="OrthoDB" id="3178208at2"/>
<evidence type="ECO:0000313" key="3">
    <source>
        <dbReference type="Proteomes" id="UP000253817"/>
    </source>
</evidence>
<comment type="caution">
    <text evidence="2">The sequence shown here is derived from an EMBL/GenBank/DDBJ whole genome shotgun (WGS) entry which is preliminary data.</text>
</comment>
<gene>
    <name evidence="1" type="ORF">C1876_16770</name>
    <name evidence="2" type="ORF">DMP09_15105</name>
</gene>
<dbReference type="Proteomes" id="UP000270112">
    <property type="component" value="Unassembled WGS sequence"/>
</dbReference>
<dbReference type="InterPro" id="IPR036086">
    <property type="entry name" value="ParB/Sulfiredoxin_sf"/>
</dbReference>
<dbReference type="Proteomes" id="UP000253817">
    <property type="component" value="Unassembled WGS sequence"/>
</dbReference>
<name>A0A3N0IUZ3_9ACTN</name>
<evidence type="ECO:0000313" key="4">
    <source>
        <dbReference type="Proteomes" id="UP000270112"/>
    </source>
</evidence>
<organism evidence="2 4">
    <name type="scientific">Eggerthella sinensis</name>
    <dbReference type="NCBI Taxonomy" id="242230"/>
    <lineage>
        <taxon>Bacteria</taxon>
        <taxon>Bacillati</taxon>
        <taxon>Actinomycetota</taxon>
        <taxon>Coriobacteriia</taxon>
        <taxon>Eggerthellales</taxon>
        <taxon>Eggerthellaceae</taxon>
        <taxon>Eggerthella</taxon>
    </lineage>
</organism>
<accession>A0A3N0IUZ3</accession>
<proteinExistence type="predicted"/>
<reference evidence="2" key="3">
    <citation type="journal article" date="2019" name="Microbiol. Resour. Announc.">
        <title>Draft Genome Sequences of Type Strains of Gordonibacter faecihominis, Paraeggerthella hongkongensis, Parvibacter caecicola,Slackia equolifaciens, Slackia faecicanis, and Slackia isoflavoniconvertens.</title>
        <authorList>
            <person name="Danylec N."/>
            <person name="Stoll D.A."/>
            <person name="Dotsch A."/>
            <person name="Huch M."/>
        </authorList>
    </citation>
    <scope>NUCLEOTIDE SEQUENCE</scope>
    <source>
        <strain evidence="2">DSM 16107</strain>
    </source>
</reference>
<dbReference type="AlphaFoldDB" id="A0A3N0IUZ3"/>
<keyword evidence="3" id="KW-1185">Reference proteome</keyword>
<dbReference type="RefSeq" id="WP_114547863.1">
    <property type="nucleotide sequence ID" value="NZ_PPTT01000048.1"/>
</dbReference>
<protein>
    <submittedName>
        <fullName evidence="2">Uncharacterized protein</fullName>
    </submittedName>
</protein>
<reference evidence="1 3" key="1">
    <citation type="journal article" date="2018" name="Elife">
        <title>Discovery and characterization of a prevalent human gut bacterial enzyme sufficient for the inactivation of a family of plant toxins.</title>
        <authorList>
            <person name="Koppel N."/>
            <person name="Bisanz J.E."/>
            <person name="Pandelia M.E."/>
            <person name="Turnbaugh P.J."/>
            <person name="Balskus E.P."/>
        </authorList>
    </citation>
    <scope>NUCLEOTIDE SEQUENCE [LARGE SCALE GENOMIC DNA]</scope>
    <source>
        <strain evidence="1 3">DSM 16107</strain>
    </source>
</reference>
<dbReference type="EMBL" id="QICC01000093">
    <property type="protein sequence ID" value="RNM40280.1"/>
    <property type="molecule type" value="Genomic_DNA"/>
</dbReference>
<evidence type="ECO:0000313" key="1">
    <source>
        <dbReference type="EMBL" id="RDB63651.1"/>
    </source>
</evidence>
<sequence>MSKTIERVCIDDVYPWEDEYGNTPLSRDWSIKENEEYLAEMARSIGPKGSPREMPILGRDGGIYRIVGGNTRVEAMRRLGTASFDAVVLDDADMDDAVATALETNVKMKYVPSDESRFVQLSMKRWDDEAVAASTGMDPKRVARIRRGLRAVGDPTVCEQLTLDWAEAIAPFEGDAAAVQRLTACGKNEWPSVARTIEREREIKALKNALAASCAELGIALLDKAPRGARMLKEVWNITAENARGGIEAEADPETCVVVCKSESWGGVSVIVYGKPEDVSDDEAEKIASYNAQKRAMASDKRRRAAFVGRRMAETGIAGLGSTGAIFAEAAKLNRYDTSRFCEKAGIDEVPMRASEWLIATKWEQLDGMTQDELAAIVNGKRKRDHRGYGKRAAETFLALFEALEADGYEASESELALASKCRKTIEEED</sequence>
<dbReference type="SUPFAM" id="SSF110849">
    <property type="entry name" value="ParB/Sulfiredoxin"/>
    <property type="match status" value="1"/>
</dbReference>